<organism evidence="6 7">
    <name type="scientific">Moelleriella libera RCEF 2490</name>
    <dbReference type="NCBI Taxonomy" id="1081109"/>
    <lineage>
        <taxon>Eukaryota</taxon>
        <taxon>Fungi</taxon>
        <taxon>Dikarya</taxon>
        <taxon>Ascomycota</taxon>
        <taxon>Pezizomycotina</taxon>
        <taxon>Sordariomycetes</taxon>
        <taxon>Hypocreomycetidae</taxon>
        <taxon>Hypocreales</taxon>
        <taxon>Clavicipitaceae</taxon>
        <taxon>Moelleriella</taxon>
    </lineage>
</organism>
<dbReference type="PROSITE" id="PS00723">
    <property type="entry name" value="POLYPRENYL_SYNTHASE_1"/>
    <property type="match status" value="1"/>
</dbReference>
<keyword evidence="2 5" id="KW-0808">Transferase</keyword>
<dbReference type="Gene3D" id="1.10.600.10">
    <property type="entry name" value="Farnesyl Diphosphate Synthase"/>
    <property type="match status" value="1"/>
</dbReference>
<dbReference type="PANTHER" id="PTHR11525:SF0">
    <property type="entry name" value="FARNESYL PYROPHOSPHATE SYNTHASE"/>
    <property type="match status" value="1"/>
</dbReference>
<evidence type="ECO:0000256" key="2">
    <source>
        <dbReference type="ARBA" id="ARBA00022679"/>
    </source>
</evidence>
<evidence type="ECO:0000256" key="1">
    <source>
        <dbReference type="ARBA" id="ARBA00001946"/>
    </source>
</evidence>
<dbReference type="PANTHER" id="PTHR11525">
    <property type="entry name" value="FARNESYL-PYROPHOSPHATE SYNTHETASE"/>
    <property type="match status" value="1"/>
</dbReference>
<evidence type="ECO:0000313" key="6">
    <source>
        <dbReference type="EMBL" id="KZZ90724.1"/>
    </source>
</evidence>
<dbReference type="GO" id="GO:0043386">
    <property type="term" value="P:mycotoxin biosynthetic process"/>
    <property type="evidence" value="ECO:0007669"/>
    <property type="project" value="UniProtKB-ARBA"/>
</dbReference>
<dbReference type="GO" id="GO:0004337">
    <property type="term" value="F:(2E,6E)-farnesyl diphosphate synthase activity"/>
    <property type="evidence" value="ECO:0007669"/>
    <property type="project" value="TreeGrafter"/>
</dbReference>
<dbReference type="SUPFAM" id="SSF48576">
    <property type="entry name" value="Terpenoid synthases"/>
    <property type="match status" value="1"/>
</dbReference>
<protein>
    <submittedName>
        <fullName evidence="6">Farnesyl pyrophosphate synthetase 1</fullName>
    </submittedName>
</protein>
<dbReference type="InterPro" id="IPR000092">
    <property type="entry name" value="Polyprenyl_synt"/>
</dbReference>
<comment type="cofactor">
    <cofactor evidence="1">
        <name>Mg(2+)</name>
        <dbReference type="ChEBI" id="CHEBI:18420"/>
    </cofactor>
</comment>
<dbReference type="InterPro" id="IPR008949">
    <property type="entry name" value="Isoprenoid_synthase_dom_sf"/>
</dbReference>
<evidence type="ECO:0000313" key="7">
    <source>
        <dbReference type="Proteomes" id="UP000078544"/>
    </source>
</evidence>
<dbReference type="InterPro" id="IPR033749">
    <property type="entry name" value="Polyprenyl_synt_CS"/>
</dbReference>
<sequence length="339" mass="38624">MDALRTELQHVFGVVCDQIKNHLSTLGFEPRVIEHFSKCFMANVATGKAHRGLAVVYIGQALNSEPLSKQDTGQLCMLGCLVEMMQAHYLILDDIMDDSITRRGATCWYRRPEIGTMAINDACLLKSCIFWLLQEFFKSHEAYQRFTELFINGGLQTELGQLCDLDACKEQQIECFTLDKYSFLVKYKSSYSVEHPIVLALEFFHLGTAKNVAHVHEFAMAVGEYFQVHNDYTDVFGDQSGAAGTDIRDNKCTWFICKAMVLADETQRQQLQEAYGKKDVTQVERVKSLFIELKLEQAYEDYCKSQREKIVAIVAATDESEGLKRHILQALFDGFKQGR</sequence>
<evidence type="ECO:0000256" key="3">
    <source>
        <dbReference type="ARBA" id="ARBA00022723"/>
    </source>
</evidence>
<name>A0A167Y0Z4_9HYPO</name>
<dbReference type="GO" id="GO:0045337">
    <property type="term" value="P:farnesyl diphosphate biosynthetic process"/>
    <property type="evidence" value="ECO:0007669"/>
    <property type="project" value="TreeGrafter"/>
</dbReference>
<dbReference type="Pfam" id="PF00348">
    <property type="entry name" value="polyprenyl_synt"/>
    <property type="match status" value="1"/>
</dbReference>
<evidence type="ECO:0000256" key="5">
    <source>
        <dbReference type="RuleBase" id="RU004466"/>
    </source>
</evidence>
<comment type="caution">
    <text evidence="6">The sequence shown here is derived from an EMBL/GenBank/DDBJ whole genome shotgun (WGS) entry which is preliminary data.</text>
</comment>
<comment type="similarity">
    <text evidence="5">Belongs to the FPP/GGPP synthase family.</text>
</comment>
<dbReference type="InterPro" id="IPR039702">
    <property type="entry name" value="FPS1-like"/>
</dbReference>
<dbReference type="GO" id="GO:0004161">
    <property type="term" value="F:dimethylallyltranstransferase activity"/>
    <property type="evidence" value="ECO:0007669"/>
    <property type="project" value="TreeGrafter"/>
</dbReference>
<keyword evidence="7" id="KW-1185">Reference proteome</keyword>
<dbReference type="GO" id="GO:0046872">
    <property type="term" value="F:metal ion binding"/>
    <property type="evidence" value="ECO:0007669"/>
    <property type="project" value="UniProtKB-KW"/>
</dbReference>
<dbReference type="Proteomes" id="UP000078544">
    <property type="component" value="Unassembled WGS sequence"/>
</dbReference>
<keyword evidence="3" id="KW-0479">Metal-binding</keyword>
<reference evidence="6 7" key="1">
    <citation type="journal article" date="2016" name="Genome Biol. Evol.">
        <title>Divergent and convergent evolution of fungal pathogenicity.</title>
        <authorList>
            <person name="Shang Y."/>
            <person name="Xiao G."/>
            <person name="Zheng P."/>
            <person name="Cen K."/>
            <person name="Zhan S."/>
            <person name="Wang C."/>
        </authorList>
    </citation>
    <scope>NUCLEOTIDE SEQUENCE [LARGE SCALE GENOMIC DNA]</scope>
    <source>
        <strain evidence="6 7">RCEF 2490</strain>
    </source>
</reference>
<dbReference type="SFLD" id="SFLDS00005">
    <property type="entry name" value="Isoprenoid_Synthase_Type_I"/>
    <property type="match status" value="1"/>
</dbReference>
<dbReference type="OrthoDB" id="10257492at2759"/>
<dbReference type="AlphaFoldDB" id="A0A167Y0Z4"/>
<dbReference type="GO" id="GO:0005737">
    <property type="term" value="C:cytoplasm"/>
    <property type="evidence" value="ECO:0007669"/>
    <property type="project" value="TreeGrafter"/>
</dbReference>
<gene>
    <name evidence="6" type="ORF">AAL_06950</name>
</gene>
<dbReference type="EMBL" id="AZGY01000020">
    <property type="protein sequence ID" value="KZZ90724.1"/>
    <property type="molecule type" value="Genomic_DNA"/>
</dbReference>
<evidence type="ECO:0000256" key="4">
    <source>
        <dbReference type="ARBA" id="ARBA00022842"/>
    </source>
</evidence>
<proteinExistence type="inferred from homology"/>
<dbReference type="STRING" id="1081109.A0A167Y0Z4"/>
<accession>A0A167Y0Z4</accession>
<keyword evidence="4" id="KW-0460">Magnesium</keyword>
<dbReference type="GO" id="GO:0046165">
    <property type="term" value="P:alcohol biosynthetic process"/>
    <property type="evidence" value="ECO:0007669"/>
    <property type="project" value="UniProtKB-ARBA"/>
</dbReference>